<dbReference type="RefSeq" id="WP_369192194.1">
    <property type="nucleotide sequence ID" value="NZ_CP163431.1"/>
</dbReference>
<organism evidence="1">
    <name type="scientific">Streptomyces sp. R08</name>
    <dbReference type="NCBI Taxonomy" id="3238624"/>
    <lineage>
        <taxon>Bacteria</taxon>
        <taxon>Bacillati</taxon>
        <taxon>Actinomycetota</taxon>
        <taxon>Actinomycetes</taxon>
        <taxon>Kitasatosporales</taxon>
        <taxon>Streptomycetaceae</taxon>
        <taxon>Streptomyces</taxon>
    </lineage>
</organism>
<reference evidence="1" key="1">
    <citation type="submission" date="2024-07" db="EMBL/GenBank/DDBJ databases">
        <authorList>
            <person name="Yu S.T."/>
        </authorList>
    </citation>
    <scope>NUCLEOTIDE SEQUENCE</scope>
    <source>
        <strain evidence="1">R08</strain>
    </source>
</reference>
<dbReference type="EMBL" id="CP163431">
    <property type="protein sequence ID" value="XDQ07410.1"/>
    <property type="molecule type" value="Genomic_DNA"/>
</dbReference>
<proteinExistence type="predicted"/>
<name>A0AB39MLW6_9ACTN</name>
<sequence length="47" mass="4934">MALTDTDGTIWKRAAQLTRQSRETSSAIFATFTSGIDLMAAAAVVTG</sequence>
<protein>
    <submittedName>
        <fullName evidence="1">Uncharacterized protein</fullName>
    </submittedName>
</protein>
<accession>A0AB39MLW6</accession>
<dbReference type="AlphaFoldDB" id="A0AB39MLW6"/>
<gene>
    <name evidence="1" type="ORF">AB5J58_47715</name>
</gene>
<evidence type="ECO:0000313" key="1">
    <source>
        <dbReference type="EMBL" id="XDQ07410.1"/>
    </source>
</evidence>